<dbReference type="RefSeq" id="WP_035346502.1">
    <property type="nucleotide sequence ID" value="NZ_BAUU01000030.1"/>
</dbReference>
<keyword evidence="2" id="KW-0808">Transferase</keyword>
<dbReference type="OrthoDB" id="9811523at2"/>
<dbReference type="STRING" id="1236971.JCM9152_3707"/>
<dbReference type="EMBL" id="BAUU01000030">
    <property type="protein sequence ID" value="GAE32185.1"/>
    <property type="molecule type" value="Genomic_DNA"/>
</dbReference>
<dbReference type="GO" id="GO:0005737">
    <property type="term" value="C:cytoplasm"/>
    <property type="evidence" value="ECO:0007669"/>
    <property type="project" value="TreeGrafter"/>
</dbReference>
<feature type="domain" description="N-acetyltransferase" evidence="1">
    <location>
        <begin position="10"/>
        <end position="176"/>
    </location>
</feature>
<gene>
    <name evidence="2" type="ORF">JCM9152_3707</name>
</gene>
<protein>
    <submittedName>
        <fullName evidence="2">Ribosomal-protein-alanine acetyltransferase</fullName>
    </submittedName>
</protein>
<accession>W4QJ88</accession>
<dbReference type="PANTHER" id="PTHR43792">
    <property type="entry name" value="GNAT FAMILY, PUTATIVE (AFU_ORTHOLOGUE AFUA_3G00765)-RELATED-RELATED"/>
    <property type="match status" value="1"/>
</dbReference>
<dbReference type="Gene3D" id="3.40.630.30">
    <property type="match status" value="1"/>
</dbReference>
<comment type="caution">
    <text evidence="2">The sequence shown here is derived from an EMBL/GenBank/DDBJ whole genome shotgun (WGS) entry which is preliminary data.</text>
</comment>
<dbReference type="Pfam" id="PF13302">
    <property type="entry name" value="Acetyltransf_3"/>
    <property type="match status" value="1"/>
</dbReference>
<dbReference type="InterPro" id="IPR051531">
    <property type="entry name" value="N-acetyltransferase"/>
</dbReference>
<keyword evidence="3" id="KW-1185">Reference proteome</keyword>
<dbReference type="PANTHER" id="PTHR43792:SF9">
    <property type="entry name" value="RIBOSOMAL-PROTEIN-ALANINE ACETYLTRANSFERASE"/>
    <property type="match status" value="1"/>
</dbReference>
<dbReference type="Proteomes" id="UP000018895">
    <property type="component" value="Unassembled WGS sequence"/>
</dbReference>
<dbReference type="PROSITE" id="PS51186">
    <property type="entry name" value="GNAT"/>
    <property type="match status" value="1"/>
</dbReference>
<evidence type="ECO:0000259" key="1">
    <source>
        <dbReference type="PROSITE" id="PS51186"/>
    </source>
</evidence>
<organism evidence="2 3">
    <name type="scientific">Halalkalibacter hemicellulosilyticusJCM 9152</name>
    <dbReference type="NCBI Taxonomy" id="1236971"/>
    <lineage>
        <taxon>Bacteria</taxon>
        <taxon>Bacillati</taxon>
        <taxon>Bacillota</taxon>
        <taxon>Bacilli</taxon>
        <taxon>Bacillales</taxon>
        <taxon>Bacillaceae</taxon>
        <taxon>Halalkalibacter</taxon>
    </lineage>
</organism>
<dbReference type="GO" id="GO:0008999">
    <property type="term" value="F:protein-N-terminal-alanine acetyltransferase activity"/>
    <property type="evidence" value="ECO:0007669"/>
    <property type="project" value="TreeGrafter"/>
</dbReference>
<dbReference type="SUPFAM" id="SSF55729">
    <property type="entry name" value="Acyl-CoA N-acyltransferases (Nat)"/>
    <property type="match status" value="1"/>
</dbReference>
<evidence type="ECO:0000313" key="2">
    <source>
        <dbReference type="EMBL" id="GAE32185.1"/>
    </source>
</evidence>
<name>W4QJ88_9BACI</name>
<dbReference type="InterPro" id="IPR016181">
    <property type="entry name" value="Acyl_CoA_acyltransferase"/>
</dbReference>
<proteinExistence type="predicted"/>
<evidence type="ECO:0000313" key="3">
    <source>
        <dbReference type="Proteomes" id="UP000018895"/>
    </source>
</evidence>
<sequence length="180" mass="20762">MKTTLETERLQLRKMKTSDAPYLFNIWSDPTVTRYMNISDFESVEQATAMITHLNQLANEHQAIRYSIILQKTGDIIGSCGFNHFDFTNERAEIGYELGKHYWGQGYANEAISTIIDYGFKELALNRIEAKVELENESSVKLLKRLNFTYEGLLRQVEKYEGAFHDLALYSTLACEQTNL</sequence>
<dbReference type="InterPro" id="IPR000182">
    <property type="entry name" value="GNAT_dom"/>
</dbReference>
<reference evidence="2" key="1">
    <citation type="journal article" date="2014" name="Genome Announc.">
        <title>Draft Genome Sequences of Three Alkaliphilic Bacillus Strains, Bacillus wakoensis JCM 9140T, Bacillus akibai JCM 9157T, and Bacillus hemicellulosilyticus JCM 9152T.</title>
        <authorList>
            <person name="Yuki M."/>
            <person name="Oshima K."/>
            <person name="Suda W."/>
            <person name="Oshida Y."/>
            <person name="Kitamura K."/>
            <person name="Iida T."/>
            <person name="Hattori M."/>
            <person name="Ohkuma M."/>
        </authorList>
    </citation>
    <scope>NUCLEOTIDE SEQUENCE [LARGE SCALE GENOMIC DNA]</scope>
    <source>
        <strain evidence="2">JCM 9152</strain>
    </source>
</reference>
<dbReference type="AlphaFoldDB" id="W4QJ88"/>